<reference evidence="1" key="1">
    <citation type="submission" date="2021-06" db="EMBL/GenBank/DDBJ databases">
        <authorList>
            <person name="Kallberg Y."/>
            <person name="Tangrot J."/>
            <person name="Rosling A."/>
        </authorList>
    </citation>
    <scope>NUCLEOTIDE SEQUENCE</scope>
    <source>
        <strain evidence="1">UK204</strain>
    </source>
</reference>
<proteinExistence type="predicted"/>
<comment type="caution">
    <text evidence="1">The sequence shown here is derived from an EMBL/GenBank/DDBJ whole genome shotgun (WGS) entry which is preliminary data.</text>
</comment>
<dbReference type="OrthoDB" id="10488782at2759"/>
<organism evidence="1 2">
    <name type="scientific">Funneliformis caledonium</name>
    <dbReference type="NCBI Taxonomy" id="1117310"/>
    <lineage>
        <taxon>Eukaryota</taxon>
        <taxon>Fungi</taxon>
        <taxon>Fungi incertae sedis</taxon>
        <taxon>Mucoromycota</taxon>
        <taxon>Glomeromycotina</taxon>
        <taxon>Glomeromycetes</taxon>
        <taxon>Glomerales</taxon>
        <taxon>Glomeraceae</taxon>
        <taxon>Funneliformis</taxon>
    </lineage>
</organism>
<protein>
    <submittedName>
        <fullName evidence="1">16178_t:CDS:1</fullName>
    </submittedName>
</protein>
<keyword evidence="2" id="KW-1185">Reference proteome</keyword>
<dbReference type="Proteomes" id="UP000789570">
    <property type="component" value="Unassembled WGS sequence"/>
</dbReference>
<gene>
    <name evidence="1" type="ORF">FCALED_LOCUS1617</name>
</gene>
<name>A0A9N8VQ47_9GLOM</name>
<dbReference type="EMBL" id="CAJVPQ010000214">
    <property type="protein sequence ID" value="CAG8458324.1"/>
    <property type="molecule type" value="Genomic_DNA"/>
</dbReference>
<evidence type="ECO:0000313" key="1">
    <source>
        <dbReference type="EMBL" id="CAG8458324.1"/>
    </source>
</evidence>
<evidence type="ECO:0000313" key="2">
    <source>
        <dbReference type="Proteomes" id="UP000789570"/>
    </source>
</evidence>
<sequence>TLSLLKHNNSDISCSVHRSLHNIIKGGSRPLDSIIPFNELEQNHMILQKFNLIYLDQFLDEEDTQLLD</sequence>
<feature type="non-terminal residue" evidence="1">
    <location>
        <position position="1"/>
    </location>
</feature>
<dbReference type="AlphaFoldDB" id="A0A9N8VQ47"/>
<accession>A0A9N8VQ47</accession>